<name>X1KT06_9ZZZZ</name>
<dbReference type="AlphaFoldDB" id="X1KT06"/>
<comment type="caution">
    <text evidence="1">The sequence shown here is derived from an EMBL/GenBank/DDBJ whole genome shotgun (WGS) entry which is preliminary data.</text>
</comment>
<feature type="non-terminal residue" evidence="1">
    <location>
        <position position="1"/>
    </location>
</feature>
<proteinExistence type="predicted"/>
<dbReference type="EMBL" id="BARU01038479">
    <property type="protein sequence ID" value="GAH85118.1"/>
    <property type="molecule type" value="Genomic_DNA"/>
</dbReference>
<accession>X1KT06</accession>
<reference evidence="1" key="1">
    <citation type="journal article" date="2014" name="Front. Microbiol.">
        <title>High frequency of phylogenetically diverse reductive dehalogenase-homologous genes in deep subseafloor sedimentary metagenomes.</title>
        <authorList>
            <person name="Kawai M."/>
            <person name="Futagami T."/>
            <person name="Toyoda A."/>
            <person name="Takaki Y."/>
            <person name="Nishi S."/>
            <person name="Hori S."/>
            <person name="Arai W."/>
            <person name="Tsubouchi T."/>
            <person name="Morono Y."/>
            <person name="Uchiyama I."/>
            <person name="Ito T."/>
            <person name="Fujiyama A."/>
            <person name="Inagaki F."/>
            <person name="Takami H."/>
        </authorList>
    </citation>
    <scope>NUCLEOTIDE SEQUENCE</scope>
    <source>
        <strain evidence="1">Expedition CK06-06</strain>
    </source>
</reference>
<gene>
    <name evidence="1" type="ORF">S03H2_59807</name>
</gene>
<evidence type="ECO:0000313" key="1">
    <source>
        <dbReference type="EMBL" id="GAH85118.1"/>
    </source>
</evidence>
<protein>
    <recommendedName>
        <fullName evidence="2">Phage tail protein</fullName>
    </recommendedName>
</protein>
<evidence type="ECO:0008006" key="2">
    <source>
        <dbReference type="Google" id="ProtNLM"/>
    </source>
</evidence>
<organism evidence="1">
    <name type="scientific">marine sediment metagenome</name>
    <dbReference type="NCBI Taxonomy" id="412755"/>
    <lineage>
        <taxon>unclassified sequences</taxon>
        <taxon>metagenomes</taxon>
        <taxon>ecological metagenomes</taxon>
    </lineage>
</organism>
<sequence length="134" mass="13684">ATFHGKGGTVTFGAEADAVLNVISWSVEAVSDMAEVTSMGGSAWKTFKKGFKTWTATVVCNLEDAGPDPDVTTDLGDSDGAALVLKTGLDGGGEVEYYNGTAIVTGINPSADKADVAKVTYTFQGTGALAENLV</sequence>